<dbReference type="Pfam" id="PF18942">
    <property type="entry name" value="DUF5689"/>
    <property type="match status" value="1"/>
</dbReference>
<keyword evidence="3" id="KW-1185">Reference proteome</keyword>
<dbReference type="Proteomes" id="UP001139344">
    <property type="component" value="Unassembled WGS sequence"/>
</dbReference>
<dbReference type="RefSeq" id="WP_240097386.1">
    <property type="nucleotide sequence ID" value="NZ_JAJSON010000016.1"/>
</dbReference>
<feature type="domain" description="DUF5689" evidence="1">
    <location>
        <begin position="41"/>
        <end position="268"/>
    </location>
</feature>
<dbReference type="AlphaFoldDB" id="A0A9X1UVU9"/>
<sequence>MKILKTGILLILLTGNSCVTTDDFELPPMDATEVEIEGNLTTSIEAVKGNYNFTTGQIYTFQETNTWLMGYVISDDAGGNFYKELIIQDKPSNPTSGIHLLLDHNSLFETFNFGRKIYVKLDGLSLWYNNGVLQLGIQNRGDVVPIPNSMIDDHVIRTGQTAEVIPMSIKISDFSAEMKNLYVRLENVQFDRNLVKEDHIYSFASNPADQYDGERQLESCETGETVLLSTSTFSNFKSLLIPEGSGSVEGILTRDFYDEHYVIVVNSPDKLNMNDSRCDPAYLECGENINEGSKILFEENFEGVTSSTILTSRRWTNLNVSGGEVKFKPTLSSGNRLLRISAYNTLESPLEAWLVTPVINLDNSINEVLSFDILSSFDKGLIMEVFISDDFTGDPRTTEWTSLDAHIPLGPSGSNSRIFTKSKIDISCLDGKVWIGFRYLGSAPDKTTTYDLDNVRVIGD</sequence>
<dbReference type="EMBL" id="JAJSON010000016">
    <property type="protein sequence ID" value="MCG9971285.1"/>
    <property type="molecule type" value="Genomic_DNA"/>
</dbReference>
<evidence type="ECO:0000259" key="1">
    <source>
        <dbReference type="Pfam" id="PF18942"/>
    </source>
</evidence>
<protein>
    <submittedName>
        <fullName evidence="2">DUF5689 domain-containing protein</fullName>
    </submittedName>
</protein>
<accession>A0A9X1UVU9</accession>
<name>A0A9X1UVU9_9FLAO</name>
<evidence type="ECO:0000313" key="3">
    <source>
        <dbReference type="Proteomes" id="UP001139344"/>
    </source>
</evidence>
<reference evidence="2" key="1">
    <citation type="submission" date="2021-12" db="EMBL/GenBank/DDBJ databases">
        <title>Description of Gramella crocea sp. nov., a new bacterium isolated from activated sludge.</title>
        <authorList>
            <person name="Zhang X."/>
        </authorList>
    </citation>
    <scope>NUCLEOTIDE SEQUENCE</scope>
    <source>
        <strain evidence="2">YB25</strain>
    </source>
</reference>
<dbReference type="Gene3D" id="2.60.120.200">
    <property type="match status" value="1"/>
</dbReference>
<gene>
    <name evidence="2" type="ORF">LU635_06505</name>
</gene>
<organism evidence="2 3">
    <name type="scientific">Christiangramia crocea</name>
    <dbReference type="NCBI Taxonomy" id="2904124"/>
    <lineage>
        <taxon>Bacteria</taxon>
        <taxon>Pseudomonadati</taxon>
        <taxon>Bacteroidota</taxon>
        <taxon>Flavobacteriia</taxon>
        <taxon>Flavobacteriales</taxon>
        <taxon>Flavobacteriaceae</taxon>
        <taxon>Christiangramia</taxon>
    </lineage>
</organism>
<comment type="caution">
    <text evidence="2">The sequence shown here is derived from an EMBL/GenBank/DDBJ whole genome shotgun (WGS) entry which is preliminary data.</text>
</comment>
<evidence type="ECO:0000313" key="2">
    <source>
        <dbReference type="EMBL" id="MCG9971285.1"/>
    </source>
</evidence>
<proteinExistence type="predicted"/>
<dbReference type="InterPro" id="IPR043744">
    <property type="entry name" value="DUF5689"/>
</dbReference>
<dbReference type="NCBIfam" id="NF038128">
    <property type="entry name" value="choice_anch_J"/>
    <property type="match status" value="1"/>
</dbReference>